<organism evidence="3 4">
    <name type="scientific">Chondromyces crocatus</name>
    <dbReference type="NCBI Taxonomy" id="52"/>
    <lineage>
        <taxon>Bacteria</taxon>
        <taxon>Pseudomonadati</taxon>
        <taxon>Myxococcota</taxon>
        <taxon>Polyangia</taxon>
        <taxon>Polyangiales</taxon>
        <taxon>Polyangiaceae</taxon>
        <taxon>Chondromyces</taxon>
    </lineage>
</organism>
<sequence length="1315" mass="144633">MRARTALAVARRMAAATALALAANACGAGSTPPPKDPLVSLRELGATARDGEAVGRWLLGELLVPGGTPERARAARKRLDEVGPRTLHGALARAVDDEAHGRFKAATDAHLDAISAARTSEHPDAPLVAWYAAHRLLTLRHSVAGLWQRGRDIVLRALDQPGNIGWRARGELVEWWSLDGVSDAPANADASTPRMDLSAKRFGCIEKARMAGPFGHLARSDHRVHFPAERPGPWPPVFPLDPFRVEAPRVLETERRGCLIAPTTAVESGVFYLETFLDLPAERDLLVAVQGAFAIFIDDVEVLTRDTRQWGVWPRFGARVRLSKGRHRILARVGGRETSMRLMTPDGLPLGLPTSDDPTPPYSIMPPERLPDPNVLEPFLTAVGVRPQPGTPPGDPTRNVADPISRWLAAQVAHIEGQDDVSSVLIEPLVKDLSRATGIALATQADFIARDPIFPETDGRDLAKDLRTRAAEKDPELWESRFLLVLESIDKEGLPQMPRQVEALADHFRDVPELMKALFGIYSRLGWNVERKRTLREAAARFPDDVDILQSLLQLQEQEGERSQADATAAHIRKLDPNADVDLNRAIKRQDWEGAIKELRRLGELRKDRKDIARRIADLLTRSGNRSESLEQLEQALVQNPTDADARMALADARFALGERDALQKALVEAIRTGSDSDQLREAIELVEGTTELSPYRQDGAKVIRDYETAAAEMPGNAARVLDYSALWVHPDGSARMLEHEIIRIQSREAIQELAEQQMPRGLVLKLRTVKRDGTILEPEMVEGKPTVTMPHLEVGDYIETESLFTLRGDGRGGRVFQGPRWFFREEKVAYWRSEFVVISPKNRPLDVEVGGDVPPAQVTESGALVTRRWRVDRNPALPEEPGSAPLSEFLPNVRIGWGMSLADTVARMVDAAADETPRDPRIVRVAQAIARDAAAAGTGTKKGAKTEGSAAELPSQDEQARRVYRWVLANVETGRETDGRRVVIGKSGNRSEAFVYLCRLLGIDASYGLVRDRLTPPPRGPMSEAETYSALAVRLTLKPSERPSTEGEAVKSASATNRWLVIREKYAPYGYLPSPLRGQPAILLVPGAPHETTATTGPADGLTSEGTAELAEDGTATVELRQSFAGKLAIGLRTALETLPDARLQDVVESKLLQQALPGARLLDMEVKNLATLDAPLVLVMKARMPNFARRQGDELVITPPCLVHLSNLATLTTRETPLYISEGVSTRSVIRFQVKLPANAELTTRLAPTSVENQGRSVMVRDRMEKGTLFFDRVLDLPAGRVQPEDYSTFQSFARKADSAITQEVVVRLGRAR</sequence>
<evidence type="ECO:0000256" key="1">
    <source>
        <dbReference type="SAM" id="MobiDB-lite"/>
    </source>
</evidence>
<dbReference type="Proteomes" id="UP000067626">
    <property type="component" value="Chromosome"/>
</dbReference>
<accession>A0A0K1ERQ7</accession>
<gene>
    <name evidence="3" type="ORF">CMC5_075740</name>
</gene>
<feature type="region of interest" description="Disordered" evidence="1">
    <location>
        <begin position="935"/>
        <end position="957"/>
    </location>
</feature>
<keyword evidence="2" id="KW-0732">Signal</keyword>
<proteinExistence type="predicted"/>
<dbReference type="RefSeq" id="WP_050434825.1">
    <property type="nucleotide sequence ID" value="NZ_CP012159.1"/>
</dbReference>
<dbReference type="STRING" id="52.CMC5_075740"/>
<dbReference type="Gene3D" id="2.60.40.3140">
    <property type="match status" value="1"/>
</dbReference>
<dbReference type="OrthoDB" id="5476519at2"/>
<dbReference type="KEGG" id="ccro:CMC5_075740"/>
<dbReference type="InterPro" id="IPR011990">
    <property type="entry name" value="TPR-like_helical_dom_sf"/>
</dbReference>
<protein>
    <submittedName>
        <fullName evidence="3">Uncharacterized protein</fullName>
    </submittedName>
</protein>
<feature type="signal peptide" evidence="2">
    <location>
        <begin position="1"/>
        <end position="22"/>
    </location>
</feature>
<feature type="compositionally biased region" description="Low complexity" evidence="1">
    <location>
        <begin position="935"/>
        <end position="952"/>
    </location>
</feature>
<feature type="chain" id="PRO_5005459887" evidence="2">
    <location>
        <begin position="23"/>
        <end position="1315"/>
    </location>
</feature>
<dbReference type="Gene3D" id="1.25.40.10">
    <property type="entry name" value="Tetratricopeptide repeat domain"/>
    <property type="match status" value="1"/>
</dbReference>
<evidence type="ECO:0000256" key="2">
    <source>
        <dbReference type="SAM" id="SignalP"/>
    </source>
</evidence>
<dbReference type="Gene3D" id="2.60.120.1130">
    <property type="match status" value="1"/>
</dbReference>
<name>A0A0K1ERQ7_CHOCO</name>
<evidence type="ECO:0000313" key="3">
    <source>
        <dbReference type="EMBL" id="AKT43342.1"/>
    </source>
</evidence>
<keyword evidence="4" id="KW-1185">Reference proteome</keyword>
<reference evidence="3 4" key="1">
    <citation type="submission" date="2015-07" db="EMBL/GenBank/DDBJ databases">
        <title>Genome analysis of myxobacterium Chondromyces crocatus Cm c5 reveals a high potential for natural compound synthesis and the genetic basis for the loss of fruiting body formation.</title>
        <authorList>
            <person name="Zaburannyi N."/>
            <person name="Bunk B."/>
            <person name="Maier J."/>
            <person name="Overmann J."/>
            <person name="Mueller R."/>
        </authorList>
    </citation>
    <scope>NUCLEOTIDE SEQUENCE [LARGE SCALE GENOMIC DNA]</scope>
    <source>
        <strain evidence="3 4">Cm c5</strain>
    </source>
</reference>
<dbReference type="SUPFAM" id="SSF48452">
    <property type="entry name" value="TPR-like"/>
    <property type="match status" value="1"/>
</dbReference>
<dbReference type="EMBL" id="CP012159">
    <property type="protein sequence ID" value="AKT43342.1"/>
    <property type="molecule type" value="Genomic_DNA"/>
</dbReference>
<evidence type="ECO:0000313" key="4">
    <source>
        <dbReference type="Proteomes" id="UP000067626"/>
    </source>
</evidence>